<reference evidence="2 3" key="1">
    <citation type="submission" date="2021-04" db="EMBL/GenBank/DDBJ databases">
        <authorList>
            <person name="Pira H."/>
            <person name="Risdian C."/>
            <person name="Wink J."/>
        </authorList>
    </citation>
    <scope>NUCLEOTIDE SEQUENCE [LARGE SCALE GENOMIC DNA]</scope>
    <source>
        <strain evidence="2 3">WHA3</strain>
    </source>
</reference>
<keyword evidence="1" id="KW-0732">Signal</keyword>
<organism evidence="2 3">
    <name type="scientific">Pacificimonas pallii</name>
    <dbReference type="NCBI Taxonomy" id="2827236"/>
    <lineage>
        <taxon>Bacteria</taxon>
        <taxon>Pseudomonadati</taxon>
        <taxon>Pseudomonadota</taxon>
        <taxon>Alphaproteobacteria</taxon>
        <taxon>Sphingomonadales</taxon>
        <taxon>Sphingosinicellaceae</taxon>
        <taxon>Pacificimonas</taxon>
    </lineage>
</organism>
<name>A0ABS6SEN5_9SPHN</name>
<proteinExistence type="predicted"/>
<protein>
    <submittedName>
        <fullName evidence="2">Uncharacterized protein</fullName>
    </submittedName>
</protein>
<evidence type="ECO:0000256" key="1">
    <source>
        <dbReference type="SAM" id="SignalP"/>
    </source>
</evidence>
<comment type="caution">
    <text evidence="2">The sequence shown here is derived from an EMBL/GenBank/DDBJ whole genome shotgun (WGS) entry which is preliminary data.</text>
</comment>
<evidence type="ECO:0000313" key="3">
    <source>
        <dbReference type="Proteomes" id="UP000722336"/>
    </source>
</evidence>
<feature type="signal peptide" evidence="1">
    <location>
        <begin position="1"/>
        <end position="33"/>
    </location>
</feature>
<sequence>MPALPRACRHQERVMKLLAIGLAALALANGAAANRVQFEKQDIGRVPAITLVIEPDRFKKAKK</sequence>
<evidence type="ECO:0000313" key="2">
    <source>
        <dbReference type="EMBL" id="MBV7256873.1"/>
    </source>
</evidence>
<dbReference type="Proteomes" id="UP000722336">
    <property type="component" value="Unassembled WGS sequence"/>
</dbReference>
<dbReference type="RefSeq" id="WP_218445697.1">
    <property type="nucleotide sequence ID" value="NZ_JAGSPA010000003.1"/>
</dbReference>
<gene>
    <name evidence="2" type="ORF">KCG44_08750</name>
</gene>
<keyword evidence="3" id="KW-1185">Reference proteome</keyword>
<accession>A0ABS6SEN5</accession>
<dbReference type="EMBL" id="JAGSPA010000003">
    <property type="protein sequence ID" value="MBV7256873.1"/>
    <property type="molecule type" value="Genomic_DNA"/>
</dbReference>
<feature type="chain" id="PRO_5046660973" evidence="1">
    <location>
        <begin position="34"/>
        <end position="63"/>
    </location>
</feature>